<dbReference type="InterPro" id="IPR020846">
    <property type="entry name" value="MFS_dom"/>
</dbReference>
<feature type="transmembrane region" description="Helical" evidence="8">
    <location>
        <begin position="133"/>
        <end position="155"/>
    </location>
</feature>
<dbReference type="PANTHER" id="PTHR23501">
    <property type="entry name" value="MAJOR FACILITATOR SUPERFAMILY"/>
    <property type="match status" value="1"/>
</dbReference>
<dbReference type="EMBL" id="BNJF01000006">
    <property type="protein sequence ID" value="GHO49745.1"/>
    <property type="molecule type" value="Genomic_DNA"/>
</dbReference>
<protein>
    <submittedName>
        <fullName evidence="10">MFS transporter</fullName>
    </submittedName>
</protein>
<evidence type="ECO:0000256" key="2">
    <source>
        <dbReference type="ARBA" id="ARBA00022448"/>
    </source>
</evidence>
<feature type="transmembrane region" description="Helical" evidence="8">
    <location>
        <begin position="328"/>
        <end position="347"/>
    </location>
</feature>
<feature type="transmembrane region" description="Helical" evidence="8">
    <location>
        <begin position="44"/>
        <end position="62"/>
    </location>
</feature>
<dbReference type="FunFam" id="1.20.1720.10:FF:000004">
    <property type="entry name" value="EmrB/QacA family drug resistance transporter"/>
    <property type="match status" value="1"/>
</dbReference>
<gene>
    <name evidence="10" type="ORF">KSX_79080</name>
</gene>
<organism evidence="10 11">
    <name type="scientific">Ktedonospora formicarum</name>
    <dbReference type="NCBI Taxonomy" id="2778364"/>
    <lineage>
        <taxon>Bacteria</taxon>
        <taxon>Bacillati</taxon>
        <taxon>Chloroflexota</taxon>
        <taxon>Ktedonobacteria</taxon>
        <taxon>Ktedonobacterales</taxon>
        <taxon>Ktedonobacteraceae</taxon>
        <taxon>Ktedonospora</taxon>
    </lineage>
</organism>
<dbReference type="InterPro" id="IPR011701">
    <property type="entry name" value="MFS"/>
</dbReference>
<evidence type="ECO:0000256" key="1">
    <source>
        <dbReference type="ARBA" id="ARBA00004651"/>
    </source>
</evidence>
<dbReference type="InterPro" id="IPR004638">
    <property type="entry name" value="EmrB-like"/>
</dbReference>
<name>A0A8J3MYJ8_9CHLR</name>
<dbReference type="GO" id="GO:0022857">
    <property type="term" value="F:transmembrane transporter activity"/>
    <property type="evidence" value="ECO:0007669"/>
    <property type="project" value="InterPro"/>
</dbReference>
<dbReference type="InterPro" id="IPR036259">
    <property type="entry name" value="MFS_trans_sf"/>
</dbReference>
<dbReference type="AlphaFoldDB" id="A0A8J3MYJ8"/>
<keyword evidence="11" id="KW-1185">Reference proteome</keyword>
<sequence>MQNNTKITTIVALLLVLALATLDSTIVATAMPRVVSQLGGMALYSWAFSAYLLTSTALMPLYGKLADLYGRKRILLIGALIFLLGSAACGSAQTMEQLVFFRGLQGLGAGAIQPLVLTILADLSASAKENARLIGGVGVLWGVSSVAGPLLGGLIVDHLSWPWIFYLNLPIGLPALLLLAIFFKERFARQKHHLDYVGTIVMTGAIVAFLFFVLQGGTAWTWTSLPSLALLVAAIILIIAFFLIEKHTDEPILPFEIFTQRTIAISNSGSFLLGSLLLSLTTYVPLFVQGVLGGNATLAGSVLIPTLLSWSLVSMLASLILRYFGYRVIVRVGALFMVIGAATTVFFREQTSVAVLALALVPLGIGFGLVSVVYTLAVQRTARKEIVGVATASTQFVRMIGGTVGVGIMGAILNGQMQQHFTPIAAHFSSSAHVLPEGTSPVNTLLTPSIRAVLPAALLEQLRQAFSQSLFWVFVTMLLLALLGLLLILWFPSIPFEPVSPQAEEEWETGQSGPAHTKAMETRA</sequence>
<proteinExistence type="predicted"/>
<evidence type="ECO:0000256" key="8">
    <source>
        <dbReference type="SAM" id="Phobius"/>
    </source>
</evidence>
<evidence type="ECO:0000256" key="6">
    <source>
        <dbReference type="ARBA" id="ARBA00023136"/>
    </source>
</evidence>
<dbReference type="GO" id="GO:0005886">
    <property type="term" value="C:plasma membrane"/>
    <property type="evidence" value="ECO:0007669"/>
    <property type="project" value="UniProtKB-SubCell"/>
</dbReference>
<dbReference type="PANTHER" id="PTHR23501:SF191">
    <property type="entry name" value="VACUOLAR BASIC AMINO ACID TRANSPORTER 4"/>
    <property type="match status" value="1"/>
</dbReference>
<dbReference type="CDD" id="cd17502">
    <property type="entry name" value="MFS_Azr1_MDR_like"/>
    <property type="match status" value="1"/>
</dbReference>
<feature type="transmembrane region" description="Helical" evidence="8">
    <location>
        <begin position="99"/>
        <end position="121"/>
    </location>
</feature>
<feature type="transmembrane region" description="Helical" evidence="8">
    <location>
        <begin position="194"/>
        <end position="214"/>
    </location>
</feature>
<reference evidence="10" key="1">
    <citation type="submission" date="2020-10" db="EMBL/GenBank/DDBJ databases">
        <title>Taxonomic study of unclassified bacteria belonging to the class Ktedonobacteria.</title>
        <authorList>
            <person name="Yabe S."/>
            <person name="Wang C.M."/>
            <person name="Zheng Y."/>
            <person name="Sakai Y."/>
            <person name="Cavaletti L."/>
            <person name="Monciardini P."/>
            <person name="Donadio S."/>
        </authorList>
    </citation>
    <scope>NUCLEOTIDE SEQUENCE</scope>
    <source>
        <strain evidence="10">SOSP1-1</strain>
    </source>
</reference>
<feature type="transmembrane region" description="Helical" evidence="8">
    <location>
        <begin position="265"/>
        <end position="286"/>
    </location>
</feature>
<feature type="transmembrane region" description="Helical" evidence="8">
    <location>
        <begin position="161"/>
        <end position="182"/>
    </location>
</feature>
<evidence type="ECO:0000256" key="7">
    <source>
        <dbReference type="SAM" id="MobiDB-lite"/>
    </source>
</evidence>
<evidence type="ECO:0000256" key="4">
    <source>
        <dbReference type="ARBA" id="ARBA00022692"/>
    </source>
</evidence>
<keyword evidence="4 8" id="KW-0812">Transmembrane</keyword>
<accession>A0A8J3MYJ8</accession>
<feature type="domain" description="Major facilitator superfamily (MFS) profile" evidence="9">
    <location>
        <begin position="9"/>
        <end position="496"/>
    </location>
</feature>
<keyword evidence="2" id="KW-0813">Transport</keyword>
<feature type="transmembrane region" description="Helical" evidence="8">
    <location>
        <begin position="74"/>
        <end position="93"/>
    </location>
</feature>
<dbReference type="SUPFAM" id="SSF103473">
    <property type="entry name" value="MFS general substrate transporter"/>
    <property type="match status" value="1"/>
</dbReference>
<keyword evidence="6 8" id="KW-0472">Membrane</keyword>
<evidence type="ECO:0000313" key="10">
    <source>
        <dbReference type="EMBL" id="GHO49745.1"/>
    </source>
</evidence>
<keyword evidence="3" id="KW-1003">Cell membrane</keyword>
<dbReference type="PRINTS" id="PR01036">
    <property type="entry name" value="TCRTETB"/>
</dbReference>
<evidence type="ECO:0000256" key="3">
    <source>
        <dbReference type="ARBA" id="ARBA00022475"/>
    </source>
</evidence>
<dbReference type="RefSeq" id="WP_220198847.1">
    <property type="nucleotide sequence ID" value="NZ_BNJF01000006.1"/>
</dbReference>
<dbReference type="Gene3D" id="1.20.1250.20">
    <property type="entry name" value="MFS general substrate transporter like domains"/>
    <property type="match status" value="2"/>
</dbReference>
<feature type="transmembrane region" description="Helical" evidence="8">
    <location>
        <begin position="470"/>
        <end position="491"/>
    </location>
</feature>
<dbReference type="Pfam" id="PF07690">
    <property type="entry name" value="MFS_1"/>
    <property type="match status" value="1"/>
</dbReference>
<dbReference type="PROSITE" id="PS50850">
    <property type="entry name" value="MFS"/>
    <property type="match status" value="1"/>
</dbReference>
<dbReference type="Proteomes" id="UP000612362">
    <property type="component" value="Unassembled WGS sequence"/>
</dbReference>
<keyword evidence="5 8" id="KW-1133">Transmembrane helix</keyword>
<dbReference type="NCBIfam" id="TIGR00711">
    <property type="entry name" value="efflux_EmrB"/>
    <property type="match status" value="1"/>
</dbReference>
<comment type="caution">
    <text evidence="10">The sequence shown here is derived from an EMBL/GenBank/DDBJ whole genome shotgun (WGS) entry which is preliminary data.</text>
</comment>
<feature type="region of interest" description="Disordered" evidence="7">
    <location>
        <begin position="502"/>
        <end position="524"/>
    </location>
</feature>
<evidence type="ECO:0000259" key="9">
    <source>
        <dbReference type="PROSITE" id="PS50850"/>
    </source>
</evidence>
<feature type="transmembrane region" description="Helical" evidence="8">
    <location>
        <begin position="298"/>
        <end position="321"/>
    </location>
</feature>
<evidence type="ECO:0000256" key="5">
    <source>
        <dbReference type="ARBA" id="ARBA00022989"/>
    </source>
</evidence>
<comment type="subcellular location">
    <subcellularLocation>
        <location evidence="1">Cell membrane</location>
        <topology evidence="1">Multi-pass membrane protein</topology>
    </subcellularLocation>
</comment>
<feature type="transmembrane region" description="Helical" evidence="8">
    <location>
        <begin position="220"/>
        <end position="244"/>
    </location>
</feature>
<evidence type="ECO:0000313" key="11">
    <source>
        <dbReference type="Proteomes" id="UP000612362"/>
    </source>
</evidence>
<feature type="transmembrane region" description="Helical" evidence="8">
    <location>
        <begin position="353"/>
        <end position="377"/>
    </location>
</feature>